<accession>A0ABX8SDX9</accession>
<gene>
    <name evidence="5" type="ORF">KV203_02765</name>
</gene>
<keyword evidence="3" id="KW-0804">Transcription</keyword>
<evidence type="ECO:0000256" key="3">
    <source>
        <dbReference type="ARBA" id="ARBA00023163"/>
    </source>
</evidence>
<proteinExistence type="predicted"/>
<organism evidence="5 6">
    <name type="scientific">Skermania pinensis</name>
    <dbReference type="NCBI Taxonomy" id="39122"/>
    <lineage>
        <taxon>Bacteria</taxon>
        <taxon>Bacillati</taxon>
        <taxon>Actinomycetota</taxon>
        <taxon>Actinomycetes</taxon>
        <taxon>Mycobacteriales</taxon>
        <taxon>Gordoniaceae</taxon>
        <taxon>Skermania</taxon>
    </lineage>
</organism>
<dbReference type="Pfam" id="PF20240">
    <property type="entry name" value="DUF6597"/>
    <property type="match status" value="1"/>
</dbReference>
<dbReference type="SMART" id="SM00342">
    <property type="entry name" value="HTH_ARAC"/>
    <property type="match status" value="1"/>
</dbReference>
<name>A0ABX8SDX9_9ACTN</name>
<dbReference type="SUPFAM" id="SSF46689">
    <property type="entry name" value="Homeodomain-like"/>
    <property type="match status" value="1"/>
</dbReference>
<feature type="domain" description="HTH araC/xylS-type" evidence="4">
    <location>
        <begin position="144"/>
        <end position="245"/>
    </location>
</feature>
<dbReference type="EMBL" id="CP079105">
    <property type="protein sequence ID" value="QXQ15641.1"/>
    <property type="molecule type" value="Genomic_DNA"/>
</dbReference>
<evidence type="ECO:0000256" key="1">
    <source>
        <dbReference type="ARBA" id="ARBA00023015"/>
    </source>
</evidence>
<protein>
    <submittedName>
        <fullName evidence="5">AraC family transcriptional regulator</fullName>
    </submittedName>
</protein>
<reference evidence="5" key="1">
    <citation type="submission" date="2021-07" db="EMBL/GenBank/DDBJ databases">
        <title>Candidatus Kaistella beijingensis sp. nov. isolated from a municipal wastewater treatment plant is involved in sludge foaming.</title>
        <authorList>
            <person name="Song Y."/>
            <person name="Liu S.-J."/>
        </authorList>
    </citation>
    <scope>NUCLEOTIDE SEQUENCE</scope>
    <source>
        <strain evidence="5">DSM 43998</strain>
    </source>
</reference>
<dbReference type="PANTHER" id="PTHR46796">
    <property type="entry name" value="HTH-TYPE TRANSCRIPTIONAL ACTIVATOR RHAS-RELATED"/>
    <property type="match status" value="1"/>
</dbReference>
<keyword evidence="1" id="KW-0805">Transcription regulation</keyword>
<dbReference type="InterPro" id="IPR009057">
    <property type="entry name" value="Homeodomain-like_sf"/>
</dbReference>
<dbReference type="InterPro" id="IPR046532">
    <property type="entry name" value="DUF6597"/>
</dbReference>
<dbReference type="PROSITE" id="PS01124">
    <property type="entry name" value="HTH_ARAC_FAMILY_2"/>
    <property type="match status" value="1"/>
</dbReference>
<evidence type="ECO:0000259" key="4">
    <source>
        <dbReference type="PROSITE" id="PS01124"/>
    </source>
</evidence>
<dbReference type="PANTHER" id="PTHR46796:SF13">
    <property type="entry name" value="HTH-TYPE TRANSCRIPTIONAL ACTIVATOR RHAS"/>
    <property type="match status" value="1"/>
</dbReference>
<dbReference type="Proteomes" id="UP000887023">
    <property type="component" value="Chromosome"/>
</dbReference>
<sequence>MADWVENYWRLRWDLPDGVVYRSSTLPHPSCTLSVERGVTRSEVGADPVVLTGVVRHRFEVPARGRSWVFAVKFRPGGLAAFAGLDAARLTDRVVPARGLLPASVVTACANLDETVADECCVTRLDAALTAARPPTSGGDTDYRQLLGVIDDMLADRTLLRVGQIEQRHDIAARRLQRMFARYVGVGPKWVLARYRMHDAVRELDGGYTGTIADLATRYGWYDQAHFARAFTDLVGAAPGDYRDRHARHPG</sequence>
<evidence type="ECO:0000313" key="6">
    <source>
        <dbReference type="Proteomes" id="UP000887023"/>
    </source>
</evidence>
<dbReference type="Pfam" id="PF12833">
    <property type="entry name" value="HTH_18"/>
    <property type="match status" value="1"/>
</dbReference>
<evidence type="ECO:0000256" key="2">
    <source>
        <dbReference type="ARBA" id="ARBA00023125"/>
    </source>
</evidence>
<keyword evidence="2" id="KW-0238">DNA-binding</keyword>
<dbReference type="InterPro" id="IPR018060">
    <property type="entry name" value="HTH_AraC"/>
</dbReference>
<evidence type="ECO:0000313" key="5">
    <source>
        <dbReference type="EMBL" id="QXQ15641.1"/>
    </source>
</evidence>
<keyword evidence="6" id="KW-1185">Reference proteome</keyword>
<dbReference type="Gene3D" id="1.10.10.60">
    <property type="entry name" value="Homeodomain-like"/>
    <property type="match status" value="1"/>
</dbReference>
<dbReference type="InterPro" id="IPR050204">
    <property type="entry name" value="AraC_XylS_family_regulators"/>
</dbReference>